<evidence type="ECO:0000313" key="4">
    <source>
        <dbReference type="Proteomes" id="UP000271624"/>
    </source>
</evidence>
<evidence type="ECO:0000259" key="2">
    <source>
        <dbReference type="Pfam" id="PF09378"/>
    </source>
</evidence>
<dbReference type="EMBL" id="RSCL01000007">
    <property type="protein sequence ID" value="RUT05911.1"/>
    <property type="molecule type" value="Genomic_DNA"/>
</dbReference>
<feature type="domain" description="Helicase HerA barrel" evidence="2">
    <location>
        <begin position="12"/>
        <end position="97"/>
    </location>
</feature>
<reference evidence="3" key="1">
    <citation type="submission" date="2018-12" db="EMBL/GenBank/DDBJ databases">
        <authorList>
            <person name="Will S."/>
            <person name="Neumann-Schaal M."/>
            <person name="Henke P."/>
        </authorList>
    </citation>
    <scope>NUCLEOTIDE SEQUENCE</scope>
    <source>
        <strain evidence="3">PCC 7102</strain>
    </source>
</reference>
<reference evidence="3" key="2">
    <citation type="journal article" date="2019" name="Genome Biol. Evol.">
        <title>Day and night: Metabolic profiles and evolutionary relationships of six axenic non-marine cyanobacteria.</title>
        <authorList>
            <person name="Will S.E."/>
            <person name="Henke P."/>
            <person name="Boedeker C."/>
            <person name="Huang S."/>
            <person name="Brinkmann H."/>
            <person name="Rohde M."/>
            <person name="Jarek M."/>
            <person name="Friedl T."/>
            <person name="Seufert S."/>
            <person name="Schumacher M."/>
            <person name="Overmann J."/>
            <person name="Neumann-Schaal M."/>
            <person name="Petersen J."/>
        </authorList>
    </citation>
    <scope>NUCLEOTIDE SEQUENCE [LARGE SCALE GENOMIC DNA]</scope>
    <source>
        <strain evidence="3">PCC 7102</strain>
    </source>
</reference>
<sequence length="581" mass="65133">MLINMQLGQPLGSITQGSLTGGLEVRLHPDISVEDMRVGKFLVVQGMRSRFFCMLTDVALGIANQRIIANPPNWEDSFLREVLAGSGTYGTINLAPMLMFTPEAEERPTFTNGKSANREVPNGLKGLASFEPQTSTTMELLPVKTIPSHFSQVYEASEEDFRRVFGWEDDIHRKNFSIGKPLDMDVPVCIDLDRFVERSNGVFGKSGTGKSFLTRLLLAGIVRKNAGVNLIFDMHSEYGWQAVCEGKQYSTVKGLKQLFPDKVEVYTLDPASTKRRGVQNAQELYLSYDQIEVEDIRLCSRDLGLSEASLDNANILFAEFGKSWILQLINMTNEEIKTFCEEKRGHQGSITALQRKLLRMENLKYMRSACPQNYVNQILKTLEAGKNIVIEFGSQSDMLSYMLVTNMITRRIHQHYVAKAEKFLQSGNVADKPTQLVITIEEAHRFLDPAIVASTIFGTIAREMRKYFVTLLVVDQRPSGIDNEVMSQIGTRVTALLNDEKDIEAIFTGVSGGTALRSVLAKLDSKQQALILGHAVPMPVVVRTRPYDEQFYREIGDPIWEEKDDEEVFAAAELAKADLGF</sequence>
<dbReference type="InterPro" id="IPR018538">
    <property type="entry name" value="HerA_barrel_dom"/>
</dbReference>
<proteinExistence type="predicted"/>
<comment type="caution">
    <text evidence="3">The sequence shown here is derived from an EMBL/GenBank/DDBJ whole genome shotgun (WGS) entry which is preliminary data.</text>
</comment>
<evidence type="ECO:0000313" key="3">
    <source>
        <dbReference type="EMBL" id="RUT05911.1"/>
    </source>
</evidence>
<dbReference type="SUPFAM" id="SSF52540">
    <property type="entry name" value="P-loop containing nucleoside triphosphate hydrolases"/>
    <property type="match status" value="1"/>
</dbReference>
<organism evidence="3 4">
    <name type="scientific">Dulcicalothrix desertica PCC 7102</name>
    <dbReference type="NCBI Taxonomy" id="232991"/>
    <lineage>
        <taxon>Bacteria</taxon>
        <taxon>Bacillati</taxon>
        <taxon>Cyanobacteriota</taxon>
        <taxon>Cyanophyceae</taxon>
        <taxon>Nostocales</taxon>
        <taxon>Calotrichaceae</taxon>
        <taxon>Dulcicalothrix</taxon>
    </lineage>
</organism>
<dbReference type="PANTHER" id="PTHR42957">
    <property type="entry name" value="HELICASE MJ1565-RELATED"/>
    <property type="match status" value="1"/>
</dbReference>
<accession>A0A3S5K3A0</accession>
<evidence type="ECO:0000259" key="1">
    <source>
        <dbReference type="Pfam" id="PF01935"/>
    </source>
</evidence>
<name>A0A3S5K3A0_9CYAN</name>
<dbReference type="Pfam" id="PF09378">
    <property type="entry name" value="HAS-barrel"/>
    <property type="match status" value="1"/>
</dbReference>
<dbReference type="InterPro" id="IPR027417">
    <property type="entry name" value="P-loop_NTPase"/>
</dbReference>
<dbReference type="Gene3D" id="3.40.50.300">
    <property type="entry name" value="P-loop containing nucleotide triphosphate hydrolases"/>
    <property type="match status" value="2"/>
</dbReference>
<keyword evidence="4" id="KW-1185">Reference proteome</keyword>
<protein>
    <recommendedName>
        <fullName evidence="5">ATPase</fullName>
    </recommendedName>
</protein>
<dbReference type="Proteomes" id="UP000271624">
    <property type="component" value="Unassembled WGS sequence"/>
</dbReference>
<dbReference type="InterPro" id="IPR002789">
    <property type="entry name" value="HerA_central"/>
</dbReference>
<dbReference type="PANTHER" id="PTHR42957:SF1">
    <property type="entry name" value="HELICASE MJ1565-RELATED"/>
    <property type="match status" value="1"/>
</dbReference>
<dbReference type="InterPro" id="IPR008571">
    <property type="entry name" value="HerA-like"/>
</dbReference>
<evidence type="ECO:0008006" key="5">
    <source>
        <dbReference type="Google" id="ProtNLM"/>
    </source>
</evidence>
<dbReference type="Pfam" id="PF01935">
    <property type="entry name" value="DUF87"/>
    <property type="match status" value="1"/>
</dbReference>
<dbReference type="AlphaFoldDB" id="A0A3S5K3A0"/>
<gene>
    <name evidence="3" type="ORF">DSM106972_031170</name>
</gene>
<feature type="domain" description="Helicase HerA central" evidence="1">
    <location>
        <begin position="177"/>
        <end position="412"/>
    </location>
</feature>